<dbReference type="eggNOG" id="ENOG502ZFCI">
    <property type="taxonomic scope" value="Bacteria"/>
</dbReference>
<dbReference type="STRING" id="1082931.KKY_2546"/>
<protein>
    <recommendedName>
        <fullName evidence="2">DUF1468 domain-containing protein</fullName>
    </recommendedName>
</protein>
<dbReference type="HOGENOM" id="CLU_1502105_0_0_5"/>
<dbReference type="KEGG" id="phl:KKY_2546"/>
<evidence type="ECO:0000313" key="3">
    <source>
        <dbReference type="EMBL" id="AEQ52554.1"/>
    </source>
</evidence>
<evidence type="ECO:0000259" key="2">
    <source>
        <dbReference type="Pfam" id="PF07331"/>
    </source>
</evidence>
<evidence type="ECO:0000313" key="4">
    <source>
        <dbReference type="Proteomes" id="UP000008850"/>
    </source>
</evidence>
<sequence>MTFNARAAVSLSIAVFAAIFLITAFDYNAKARLLPVVVTSGLLIMALVQLASEIFPDLARYLPFLRQQGLLVNDKTKSISDDVRSVIDEGREIQDEAAPEPSGVPGPADTPITVLICVATMAGMLVLIQFVPYWVAVPVFLMVMLTAVGRQKLPISLAISLVTGLVLFGLFDLVLNARI</sequence>
<feature type="transmembrane region" description="Helical" evidence="1">
    <location>
        <begin position="33"/>
        <end position="51"/>
    </location>
</feature>
<keyword evidence="1" id="KW-0812">Transmembrane</keyword>
<feature type="transmembrane region" description="Helical" evidence="1">
    <location>
        <begin position="155"/>
        <end position="175"/>
    </location>
</feature>
<dbReference type="InterPro" id="IPR009936">
    <property type="entry name" value="DUF1468"/>
</dbReference>
<keyword evidence="1" id="KW-1133">Transmembrane helix</keyword>
<organism evidence="3 4">
    <name type="scientific">Pelagibacterium halotolerans (strain DSM 22347 / JCM 15775 / CGMCC 1.7692 / B2)</name>
    <dbReference type="NCBI Taxonomy" id="1082931"/>
    <lineage>
        <taxon>Bacteria</taxon>
        <taxon>Pseudomonadati</taxon>
        <taxon>Pseudomonadota</taxon>
        <taxon>Alphaproteobacteria</taxon>
        <taxon>Hyphomicrobiales</taxon>
        <taxon>Devosiaceae</taxon>
        <taxon>Pelagibacterium</taxon>
    </lineage>
</organism>
<feature type="transmembrane region" description="Helical" evidence="1">
    <location>
        <begin position="112"/>
        <end position="135"/>
    </location>
</feature>
<dbReference type="EMBL" id="CP003075">
    <property type="protein sequence ID" value="AEQ52554.1"/>
    <property type="molecule type" value="Genomic_DNA"/>
</dbReference>
<gene>
    <name evidence="3" type="ordered locus">KKY_2546</name>
</gene>
<feature type="transmembrane region" description="Helical" evidence="1">
    <location>
        <begin position="7"/>
        <end position="27"/>
    </location>
</feature>
<keyword evidence="1" id="KW-0472">Membrane</keyword>
<keyword evidence="4" id="KW-1185">Reference proteome</keyword>
<dbReference type="AlphaFoldDB" id="G4RAN1"/>
<proteinExistence type="predicted"/>
<evidence type="ECO:0000256" key="1">
    <source>
        <dbReference type="SAM" id="Phobius"/>
    </source>
</evidence>
<name>G4RAN1_PELHB</name>
<dbReference type="RefSeq" id="WP_014131703.1">
    <property type="nucleotide sequence ID" value="NC_016078.1"/>
</dbReference>
<feature type="domain" description="DUF1468" evidence="2">
    <location>
        <begin position="9"/>
        <end position="176"/>
    </location>
</feature>
<accession>G4RAN1</accession>
<reference evidence="3 4" key="1">
    <citation type="journal article" date="2012" name="J. Bacteriol.">
        <title>Complete genome sequence of Pelagibacterium halotolerans B2T.</title>
        <authorList>
            <person name="Huo Y.Y."/>
            <person name="Cheng H."/>
            <person name="Han X.F."/>
            <person name="Jiang X.W."/>
            <person name="Sun C."/>
            <person name="Zhang X.Q."/>
            <person name="Zhu X.F."/>
            <person name="Liu Y.F."/>
            <person name="Li P.F."/>
            <person name="Ni P.X."/>
            <person name="Wu M."/>
        </authorList>
    </citation>
    <scope>NUCLEOTIDE SEQUENCE [LARGE SCALE GENOMIC DNA]</scope>
    <source>
        <strain evidence="4">DSM 22347 / JCM 15775 / CGMCC 1.7692 / B2</strain>
    </source>
</reference>
<dbReference type="Pfam" id="PF07331">
    <property type="entry name" value="TctB"/>
    <property type="match status" value="1"/>
</dbReference>
<dbReference type="Proteomes" id="UP000008850">
    <property type="component" value="Chromosome"/>
</dbReference>